<evidence type="ECO:0000313" key="2">
    <source>
        <dbReference type="Proteomes" id="UP000723463"/>
    </source>
</evidence>
<protein>
    <submittedName>
        <fullName evidence="1">Uncharacterized protein</fullName>
    </submittedName>
</protein>
<reference evidence="1" key="1">
    <citation type="journal article" date="2020" name="Fungal Divers.">
        <title>Resolving the Mortierellaceae phylogeny through synthesis of multi-gene phylogenetics and phylogenomics.</title>
        <authorList>
            <person name="Vandepol N."/>
            <person name="Liber J."/>
            <person name="Desiro A."/>
            <person name="Na H."/>
            <person name="Kennedy M."/>
            <person name="Barry K."/>
            <person name="Grigoriev I.V."/>
            <person name="Miller A.N."/>
            <person name="O'Donnell K."/>
            <person name="Stajich J.E."/>
            <person name="Bonito G."/>
        </authorList>
    </citation>
    <scope>NUCLEOTIDE SEQUENCE</scope>
    <source>
        <strain evidence="1">NRRL 2591</strain>
    </source>
</reference>
<accession>A0A9P6EZB7</accession>
<dbReference type="Proteomes" id="UP000723463">
    <property type="component" value="Unassembled WGS sequence"/>
</dbReference>
<keyword evidence="2" id="KW-1185">Reference proteome</keyword>
<name>A0A9P6EZB7_9FUNG</name>
<evidence type="ECO:0000313" key="1">
    <source>
        <dbReference type="EMBL" id="KAF9538538.1"/>
    </source>
</evidence>
<proteinExistence type="predicted"/>
<dbReference type="EMBL" id="JAAAXW010000299">
    <property type="protein sequence ID" value="KAF9538538.1"/>
    <property type="molecule type" value="Genomic_DNA"/>
</dbReference>
<comment type="caution">
    <text evidence="1">The sequence shown here is derived from an EMBL/GenBank/DDBJ whole genome shotgun (WGS) entry which is preliminary data.</text>
</comment>
<dbReference type="AlphaFoldDB" id="A0A9P6EZB7"/>
<sequence length="186" mass="20783">MIETKSLFDSKTDGVGATYDFKGIILPVHPESTLLTRIDITLDEIFNPELLFGILNALPDLVLILEVDYENYFDGDWKQSRVEEPWKPNKLKRICLCGADESANEDLYLIPLTKASLELQALRIPSISSDHDDSFMETLGESCPKLRYLVLNKHKVGVARQPCLSISISLSRCSGSISPRIGTRAV</sequence>
<organism evidence="1 2">
    <name type="scientific">Mortierella hygrophila</name>
    <dbReference type="NCBI Taxonomy" id="979708"/>
    <lineage>
        <taxon>Eukaryota</taxon>
        <taxon>Fungi</taxon>
        <taxon>Fungi incertae sedis</taxon>
        <taxon>Mucoromycota</taxon>
        <taxon>Mortierellomycotina</taxon>
        <taxon>Mortierellomycetes</taxon>
        <taxon>Mortierellales</taxon>
        <taxon>Mortierellaceae</taxon>
        <taxon>Mortierella</taxon>
    </lineage>
</organism>
<gene>
    <name evidence="1" type="ORF">EC957_006460</name>
</gene>